<evidence type="ECO:0000313" key="2">
    <source>
        <dbReference type="Proteomes" id="UP000694844"/>
    </source>
</evidence>
<sequence length="128" mass="13729">MYSTLTATIDCTQCTVILMSDIYMTMKITLGLLVAALLVTYGTCQRTRPGARQTSSSSGMSENMRNFLMMKSLMGPGGGMMGGNNLMGLMLLGGGEMLPMDDLMSMMMMRRMFSGDMGSTGPTTNTQG</sequence>
<keyword evidence="1" id="KW-0812">Transmembrane</keyword>
<gene>
    <name evidence="3" type="primary">LOC111112419</name>
</gene>
<keyword evidence="1" id="KW-0472">Membrane</keyword>
<feature type="transmembrane region" description="Helical" evidence="1">
    <location>
        <begin position="73"/>
        <end position="94"/>
    </location>
</feature>
<keyword evidence="2" id="KW-1185">Reference proteome</keyword>
<dbReference type="Proteomes" id="UP000694844">
    <property type="component" value="Chromosome 1"/>
</dbReference>
<feature type="transmembrane region" description="Helical" evidence="1">
    <location>
        <begin position="22"/>
        <end position="44"/>
    </location>
</feature>
<reference evidence="2" key="1">
    <citation type="submission" date="2024-06" db="UniProtKB">
        <authorList>
            <consortium name="RefSeq"/>
        </authorList>
    </citation>
    <scope>NUCLEOTIDE SEQUENCE [LARGE SCALE GENOMIC DNA]</scope>
</reference>
<dbReference type="KEGG" id="cvn:111112419"/>
<dbReference type="AlphaFoldDB" id="A0A8B8BQJ4"/>
<evidence type="ECO:0000313" key="3">
    <source>
        <dbReference type="RefSeq" id="XP_022305612.1"/>
    </source>
</evidence>
<accession>A0A8B8BQJ4</accession>
<protein>
    <submittedName>
        <fullName evidence="3">Uncharacterized protein LOC111112419 isoform X1</fullName>
    </submittedName>
</protein>
<name>A0A8B8BQJ4_CRAVI</name>
<organism evidence="2 3">
    <name type="scientific">Crassostrea virginica</name>
    <name type="common">Eastern oyster</name>
    <dbReference type="NCBI Taxonomy" id="6565"/>
    <lineage>
        <taxon>Eukaryota</taxon>
        <taxon>Metazoa</taxon>
        <taxon>Spiralia</taxon>
        <taxon>Lophotrochozoa</taxon>
        <taxon>Mollusca</taxon>
        <taxon>Bivalvia</taxon>
        <taxon>Autobranchia</taxon>
        <taxon>Pteriomorphia</taxon>
        <taxon>Ostreida</taxon>
        <taxon>Ostreoidea</taxon>
        <taxon>Ostreidae</taxon>
        <taxon>Crassostrea</taxon>
    </lineage>
</organism>
<evidence type="ECO:0000256" key="1">
    <source>
        <dbReference type="SAM" id="Phobius"/>
    </source>
</evidence>
<dbReference type="GeneID" id="111112419"/>
<keyword evidence="1" id="KW-1133">Transmembrane helix</keyword>
<proteinExistence type="predicted"/>
<reference evidence="3" key="2">
    <citation type="submission" date="2025-08" db="UniProtKB">
        <authorList>
            <consortium name="RefSeq"/>
        </authorList>
    </citation>
    <scope>IDENTIFICATION</scope>
    <source>
        <tissue evidence="3">Whole sample</tissue>
    </source>
</reference>
<dbReference type="RefSeq" id="XP_022305612.1">
    <property type="nucleotide sequence ID" value="XM_022449904.1"/>
</dbReference>